<name>A0ABP0Y4N0_9ROSI</name>
<dbReference type="InterPro" id="IPR023213">
    <property type="entry name" value="CAT-like_dom_sf"/>
</dbReference>
<dbReference type="PANTHER" id="PTHR31625">
    <property type="match status" value="1"/>
</dbReference>
<dbReference type="EMBL" id="OZ021736">
    <property type="protein sequence ID" value="CAK9315373.1"/>
    <property type="molecule type" value="Genomic_DNA"/>
</dbReference>
<organism evidence="3 4">
    <name type="scientific">Citrullus colocynthis</name>
    <name type="common">colocynth</name>
    <dbReference type="NCBI Taxonomy" id="252529"/>
    <lineage>
        <taxon>Eukaryota</taxon>
        <taxon>Viridiplantae</taxon>
        <taxon>Streptophyta</taxon>
        <taxon>Embryophyta</taxon>
        <taxon>Tracheophyta</taxon>
        <taxon>Spermatophyta</taxon>
        <taxon>Magnoliopsida</taxon>
        <taxon>eudicotyledons</taxon>
        <taxon>Gunneridae</taxon>
        <taxon>Pentapetalae</taxon>
        <taxon>rosids</taxon>
        <taxon>fabids</taxon>
        <taxon>Cucurbitales</taxon>
        <taxon>Cucurbitaceae</taxon>
        <taxon>Benincaseae</taxon>
        <taxon>Citrullus</taxon>
    </lineage>
</organism>
<dbReference type="Proteomes" id="UP001642487">
    <property type="component" value="Chromosome 2"/>
</dbReference>
<reference evidence="3 4" key="1">
    <citation type="submission" date="2024-03" db="EMBL/GenBank/DDBJ databases">
        <authorList>
            <person name="Gkanogiannis A."/>
            <person name="Becerra Lopez-Lavalle L."/>
        </authorList>
    </citation>
    <scope>NUCLEOTIDE SEQUENCE [LARGE SCALE GENOMIC DNA]</scope>
</reference>
<gene>
    <name evidence="3" type="ORF">CITCOLO1_LOCUS7162</name>
</gene>
<proteinExistence type="predicted"/>
<evidence type="ECO:0000313" key="3">
    <source>
        <dbReference type="EMBL" id="CAK9315373.1"/>
    </source>
</evidence>
<evidence type="ECO:0000256" key="2">
    <source>
        <dbReference type="ARBA" id="ARBA00023315"/>
    </source>
</evidence>
<dbReference type="Pfam" id="PF02458">
    <property type="entry name" value="Transferase"/>
    <property type="match status" value="1"/>
</dbReference>
<sequence>MVEEDIGVLKLSGHSLPARPLVIMVDADHYTINVINQCQISPPAGSVPTTNLPLTFLDLIWIDSKPLQRLFFFPFPHSTHHFMDSIFPTLKLSLSFTLKHFFPLAGNCILPPQPHNPHLLFTTHDSVLLTVAESIGCDFHHLIADYPRDAKHMYPFVVDLPKSRVLSDGTRVLPLLALKITVFPNQGLCICIAFHHVVADGMSAHHFVKSWASICRNGAASDSLNGPLPYLDRTVIEDPNGLASMFLQELSGWASSWNPDLDKPIMDLAPVNKVRATFVLSKTQIERLKNWVKTKLEEPLRLSSFIVACSLVWGCLIQSTETESNDFTVKDEICVLGFVGNCRNRLNYPIPSTYFGNCLDLCGVLFKKNDLLERNNIGVVAKAVGKAVKEFESEPLKMADEWFSFRRKYGESGRVLTVAGSPKLRVYDTNFGWGRPLKSEVLHVDMSKAISLQESRDMEGGIEIGLGLTDTHMNRFIAIWEENLNFFCS</sequence>
<dbReference type="InterPro" id="IPR051504">
    <property type="entry name" value="Plant_metabolite_acyltrans"/>
</dbReference>
<keyword evidence="4" id="KW-1185">Reference proteome</keyword>
<accession>A0ABP0Y4N0</accession>
<evidence type="ECO:0000256" key="1">
    <source>
        <dbReference type="ARBA" id="ARBA00022679"/>
    </source>
</evidence>
<keyword evidence="2" id="KW-0012">Acyltransferase</keyword>
<keyword evidence="1" id="KW-0808">Transferase</keyword>
<dbReference type="SUPFAM" id="SSF52777">
    <property type="entry name" value="CoA-dependent acyltransferases"/>
    <property type="match status" value="1"/>
</dbReference>
<evidence type="ECO:0000313" key="4">
    <source>
        <dbReference type="Proteomes" id="UP001642487"/>
    </source>
</evidence>
<protein>
    <submittedName>
        <fullName evidence="3">Uncharacterized protein</fullName>
    </submittedName>
</protein>
<dbReference type="Gene3D" id="3.30.559.10">
    <property type="entry name" value="Chloramphenicol acetyltransferase-like domain"/>
    <property type="match status" value="2"/>
</dbReference>